<feature type="region of interest" description="Disordered" evidence="1">
    <location>
        <begin position="1"/>
        <end position="68"/>
    </location>
</feature>
<name>A0A2B7WWY4_POLH7</name>
<keyword evidence="3" id="KW-1185">Reference proteome</keyword>
<accession>A0A2B7WWY4</accession>
<dbReference type="EMBL" id="PDNA01000243">
    <property type="protein sequence ID" value="PGH01001.1"/>
    <property type="molecule type" value="Genomic_DNA"/>
</dbReference>
<dbReference type="AlphaFoldDB" id="A0A2B7WWY4"/>
<protein>
    <submittedName>
        <fullName evidence="2">Uncharacterized protein</fullName>
    </submittedName>
</protein>
<sequence length="89" mass="10145">MTIRLSRTHSPSSEGHHLQIPTASSAPKGPGRDCHIFDDDNNDDHDHDHDHDDDDDDDDDDNYEPTLVPRGYPFVVEWCFFFIVVPARG</sequence>
<organism evidence="2 3">
    <name type="scientific">Polytolypa hystricis (strain UAMH7299)</name>
    <dbReference type="NCBI Taxonomy" id="1447883"/>
    <lineage>
        <taxon>Eukaryota</taxon>
        <taxon>Fungi</taxon>
        <taxon>Dikarya</taxon>
        <taxon>Ascomycota</taxon>
        <taxon>Pezizomycotina</taxon>
        <taxon>Eurotiomycetes</taxon>
        <taxon>Eurotiomycetidae</taxon>
        <taxon>Onygenales</taxon>
        <taxon>Onygenales incertae sedis</taxon>
        <taxon>Polytolypa</taxon>
    </lineage>
</organism>
<evidence type="ECO:0000256" key="1">
    <source>
        <dbReference type="SAM" id="MobiDB-lite"/>
    </source>
</evidence>
<feature type="compositionally biased region" description="Basic and acidic residues" evidence="1">
    <location>
        <begin position="30"/>
        <end position="50"/>
    </location>
</feature>
<feature type="compositionally biased region" description="Acidic residues" evidence="1">
    <location>
        <begin position="51"/>
        <end position="63"/>
    </location>
</feature>
<comment type="caution">
    <text evidence="2">The sequence shown here is derived from an EMBL/GenBank/DDBJ whole genome shotgun (WGS) entry which is preliminary data.</text>
</comment>
<dbReference type="Proteomes" id="UP000224634">
    <property type="component" value="Unassembled WGS sequence"/>
</dbReference>
<proteinExistence type="predicted"/>
<gene>
    <name evidence="2" type="ORF">AJ80_09077</name>
</gene>
<evidence type="ECO:0000313" key="2">
    <source>
        <dbReference type="EMBL" id="PGH01001.1"/>
    </source>
</evidence>
<evidence type="ECO:0000313" key="3">
    <source>
        <dbReference type="Proteomes" id="UP000224634"/>
    </source>
</evidence>
<reference evidence="2 3" key="1">
    <citation type="submission" date="2017-10" db="EMBL/GenBank/DDBJ databases">
        <title>Comparative genomics in systemic dimorphic fungi from Ajellomycetaceae.</title>
        <authorList>
            <person name="Munoz J.F."/>
            <person name="Mcewen J.G."/>
            <person name="Clay O.K."/>
            <person name="Cuomo C.A."/>
        </authorList>
    </citation>
    <scope>NUCLEOTIDE SEQUENCE [LARGE SCALE GENOMIC DNA]</scope>
    <source>
        <strain evidence="2 3">UAMH7299</strain>
    </source>
</reference>